<dbReference type="InterPro" id="IPR000891">
    <property type="entry name" value="PYR_CT"/>
</dbReference>
<dbReference type="RefSeq" id="WP_009054033.1">
    <property type="nucleotide sequence ID" value="NZ_AJYA01000013.1"/>
</dbReference>
<dbReference type="STRING" id="1189621.A3SI_06109"/>
<feature type="domain" description="Pyruvate carboxyltransferase" evidence="4">
    <location>
        <begin position="7"/>
        <end position="276"/>
    </location>
</feature>
<dbReference type="PROSITE" id="PS50991">
    <property type="entry name" value="PYR_CT"/>
    <property type="match status" value="1"/>
</dbReference>
<keyword evidence="3 5" id="KW-0456">Lyase</keyword>
<evidence type="ECO:0000313" key="6">
    <source>
        <dbReference type="Proteomes" id="UP000005551"/>
    </source>
</evidence>
<evidence type="ECO:0000256" key="3">
    <source>
        <dbReference type="ARBA" id="ARBA00023239"/>
    </source>
</evidence>
<keyword evidence="6" id="KW-1185">Reference proteome</keyword>
<dbReference type="InterPro" id="IPR013785">
    <property type="entry name" value="Aldolase_TIM"/>
</dbReference>
<evidence type="ECO:0000259" key="4">
    <source>
        <dbReference type="PROSITE" id="PS50991"/>
    </source>
</evidence>
<dbReference type="Gene3D" id="3.20.20.70">
    <property type="entry name" value="Aldolase class I"/>
    <property type="match status" value="1"/>
</dbReference>
<comment type="caution">
    <text evidence="5">The sequence shown here is derived from an EMBL/GenBank/DDBJ whole genome shotgun (WGS) entry which is preliminary data.</text>
</comment>
<dbReference type="NCBIfam" id="NF004283">
    <property type="entry name" value="PRK05692.1"/>
    <property type="match status" value="1"/>
</dbReference>
<dbReference type="PANTHER" id="PTHR42738">
    <property type="entry name" value="HYDROXYMETHYLGLUTARYL-COA LYASE"/>
    <property type="match status" value="1"/>
</dbReference>
<dbReference type="EMBL" id="AJYA01000013">
    <property type="protein sequence ID" value="EIM77727.1"/>
    <property type="molecule type" value="Genomic_DNA"/>
</dbReference>
<keyword evidence="2" id="KW-0479">Metal-binding</keyword>
<accession>I5C7C5</accession>
<comment type="similarity">
    <text evidence="1">Belongs to the HMG-CoA lyase family.</text>
</comment>
<dbReference type="InterPro" id="IPR043594">
    <property type="entry name" value="HMGL"/>
</dbReference>
<dbReference type="Pfam" id="PF00682">
    <property type="entry name" value="HMGL-like"/>
    <property type="match status" value="1"/>
</dbReference>
<dbReference type="GO" id="GO:0006552">
    <property type="term" value="P:L-leucine catabolic process"/>
    <property type="evidence" value="ECO:0007669"/>
    <property type="project" value="TreeGrafter"/>
</dbReference>
<protein>
    <submittedName>
        <fullName evidence="5">Hydroxymethylglutaryl-CoA lyase</fullName>
    </submittedName>
</protein>
<name>I5C7C5_9BACT</name>
<proteinExistence type="inferred from homology"/>
<dbReference type="PATRIC" id="fig|1189621.3.peg.1277"/>
<evidence type="ECO:0000256" key="2">
    <source>
        <dbReference type="ARBA" id="ARBA00022723"/>
    </source>
</evidence>
<gene>
    <name evidence="5" type="ORF">A3SI_06109</name>
</gene>
<dbReference type="PANTHER" id="PTHR42738:SF7">
    <property type="entry name" value="HYDROXYMETHYLGLUTARYL-COA LYASE"/>
    <property type="match status" value="1"/>
</dbReference>
<dbReference type="GO" id="GO:0046951">
    <property type="term" value="P:ketone body biosynthetic process"/>
    <property type="evidence" value="ECO:0007669"/>
    <property type="project" value="TreeGrafter"/>
</dbReference>
<dbReference type="SUPFAM" id="SSF51569">
    <property type="entry name" value="Aldolase"/>
    <property type="match status" value="1"/>
</dbReference>
<dbReference type="CDD" id="cd07938">
    <property type="entry name" value="DRE_TIM_HMGL"/>
    <property type="match status" value="1"/>
</dbReference>
<evidence type="ECO:0000256" key="1">
    <source>
        <dbReference type="ARBA" id="ARBA00009405"/>
    </source>
</evidence>
<sequence length="294" mass="31654">MSPTDHVELLEVSPRDGIQNEPYLLTLDEKELLVRKLLGAGFPAVEVGAFVSPKAVPTMAGTGELLERLADVPQALHALIPNVKGYELGRQHGAKHLSYVLSLTETMNQRNVRMSVAEGLEQVRTLARRAKEEDISFRVYLAVAFHCPFEGPTPAAHSWELLQRIADWGVADICLADTDGHAEPEHAATLLGKAAGLLGKEGAPRISLHFHQTYGFAEANVRQALALGYRHFDTATAGLGGCPFVPGAKGNVPAEELVRLCAEAGYSTSVDVAALATVGSWLKALKIRKQESHA</sequence>
<reference evidence="5 6" key="1">
    <citation type="submission" date="2012-05" db="EMBL/GenBank/DDBJ databases">
        <title>Genome sequence of Nitritalea halalkaliphila LW7.</title>
        <authorList>
            <person name="Jangir P.K."/>
            <person name="Singh A."/>
            <person name="Shivaji S."/>
            <person name="Sharma R."/>
        </authorList>
    </citation>
    <scope>NUCLEOTIDE SEQUENCE [LARGE SCALE GENOMIC DNA]</scope>
    <source>
        <strain evidence="5 6">LW7</strain>
    </source>
</reference>
<dbReference type="GO" id="GO:0046872">
    <property type="term" value="F:metal ion binding"/>
    <property type="evidence" value="ECO:0007669"/>
    <property type="project" value="UniProtKB-KW"/>
</dbReference>
<dbReference type="OrthoDB" id="9784013at2"/>
<dbReference type="AlphaFoldDB" id="I5C7C5"/>
<dbReference type="Proteomes" id="UP000005551">
    <property type="component" value="Unassembled WGS sequence"/>
</dbReference>
<dbReference type="GO" id="GO:0004419">
    <property type="term" value="F:hydroxymethylglutaryl-CoA lyase activity"/>
    <property type="evidence" value="ECO:0007669"/>
    <property type="project" value="TreeGrafter"/>
</dbReference>
<organism evidence="5 6">
    <name type="scientific">Nitritalea halalkaliphila LW7</name>
    <dbReference type="NCBI Taxonomy" id="1189621"/>
    <lineage>
        <taxon>Bacteria</taxon>
        <taxon>Pseudomonadati</taxon>
        <taxon>Bacteroidota</taxon>
        <taxon>Cytophagia</taxon>
        <taxon>Cytophagales</taxon>
        <taxon>Cyclobacteriaceae</taxon>
        <taxon>Nitritalea</taxon>
    </lineage>
</organism>
<evidence type="ECO:0000313" key="5">
    <source>
        <dbReference type="EMBL" id="EIM77727.1"/>
    </source>
</evidence>